<dbReference type="GO" id="GO:0017101">
    <property type="term" value="C:aminoacyl-tRNA synthetase multienzyme complex"/>
    <property type="evidence" value="ECO:0007669"/>
    <property type="project" value="TreeGrafter"/>
</dbReference>
<evidence type="ECO:0000256" key="5">
    <source>
        <dbReference type="ARBA" id="ARBA00022598"/>
    </source>
</evidence>
<dbReference type="PANTHER" id="PTHR43450:SF1">
    <property type="entry name" value="ASPARTATE--TRNA LIGASE, CYTOPLASMIC"/>
    <property type="match status" value="1"/>
</dbReference>
<dbReference type="EC" id="6.1.1.12" evidence="3"/>
<evidence type="ECO:0000256" key="8">
    <source>
        <dbReference type="ARBA" id="ARBA00022917"/>
    </source>
</evidence>
<dbReference type="InterPro" id="IPR012340">
    <property type="entry name" value="NA-bd_OB-fold"/>
</dbReference>
<keyword evidence="7" id="KW-0067">ATP-binding</keyword>
<keyword evidence="8" id="KW-0648">Protein biosynthesis</keyword>
<evidence type="ECO:0000313" key="13">
    <source>
        <dbReference type="EMBL" id="RXK41648.1"/>
    </source>
</evidence>
<sequence>MSEKETEMVHTDSAASASEATPDGAVAPTKGELKRRQKEAEKAQKAEARKAKEEEEKKKREALAAQDFASQNYGKLPLHQSQERTGQKRVKFSELDQSFVGQRVIFRARVHNMRPQGAKIVFLTFRQQMYTLQGVLVVTGENSEHAVSKQMLKFAQLIPSESLVVIEGVIKAAEVKSCSITDLEISIQKLFTAVEVTVPDLPFSIDDASRPESDFARMETEDVQFSRVSLPTRLDNRVMDLRTPTNQAIFRIQSGICQMFRDHLNSQGFIEIHSPKLQGAATESGASVFKVQYFNGIAFLAQSPQLAKQMCIAGDMERVYEIAPVFRAEDSNTHRHMTEFVGLDLEMAIEEHYHEVVDVLDSLFLTIFKGLKEKYSREIETIKKQFPCDDFVFLDKTLRLPFSEGMKMLKEAGAKDGEGNPIGEMDDMSTENEKLLGRLVREKYQTDYFILDKFPLSIRPFYTMPDPTDPSVSNSYDFFMRGEEILSGAQRIHDPTFLTERMKVAGIDPATMQGYLDAFKLGAPPHGGGGIGLERVLMLYLKLGNIRRASLFPRDPKRLTPLISIHAHLVQFPSTSIGPPMVEGPYHPRIDHAALEYETYEVAPPEGMKLKILHESGQPGDKVNLMFFSDGYIIEEKKKFFQDALELSDVIVAKNGSMAHVSHLLNVYAVFVPSSHSGLGHDHPLPHSPFGLYRPGPELRAVYVGHAARARTACKFWRDGKKAGCDNAILLGNDPLYGGLGGEFTVITASKLNGGLVLQHELGHSLIPVGEEYEGGYVYCGVNSDSPKNLHHLKWADMLTTPDDVRIEDARVPLQAYPWHDLSSSPYTISFTSSSTPLHPYPSAFLRLSLSSIPQASHVNLTLNEQSIDLTAGFPPLWEGSKDRRWVELPIFPLSEESYILQVALTDEGRDEPTGKGGKMLTSVEIIEYGRGFRHELGFVGAFPTYSIDGRMSLRPTNEDCVMRRVNEQRELLPDMQ</sequence>
<dbReference type="Pfam" id="PF00152">
    <property type="entry name" value="tRNA-synt_2"/>
    <property type="match status" value="1"/>
</dbReference>
<dbReference type="GO" id="GO:0003723">
    <property type="term" value="F:RNA binding"/>
    <property type="evidence" value="ECO:0007669"/>
    <property type="project" value="TreeGrafter"/>
</dbReference>
<dbReference type="OrthoDB" id="372395at2759"/>
<evidence type="ECO:0000256" key="1">
    <source>
        <dbReference type="ARBA" id="ARBA00004496"/>
    </source>
</evidence>
<dbReference type="InParanoid" id="A0A4Q1BUE5"/>
<dbReference type="HAMAP" id="MF_02075">
    <property type="entry name" value="Asp_tRNA_synth_type2"/>
    <property type="match status" value="1"/>
</dbReference>
<dbReference type="FunFam" id="3.30.930.10:FF:000013">
    <property type="entry name" value="Aspartate--tRNA ligase, cytoplasmic"/>
    <property type="match status" value="1"/>
</dbReference>
<keyword evidence="14" id="KW-1185">Reference proteome</keyword>
<evidence type="ECO:0000313" key="14">
    <source>
        <dbReference type="Proteomes" id="UP000289152"/>
    </source>
</evidence>
<dbReference type="GO" id="GO:0008237">
    <property type="term" value="F:metallopeptidase activity"/>
    <property type="evidence" value="ECO:0007669"/>
    <property type="project" value="InterPro"/>
</dbReference>
<dbReference type="Gene3D" id="3.40.390.10">
    <property type="entry name" value="Collagenase (Catalytic Domain)"/>
    <property type="match status" value="1"/>
</dbReference>
<dbReference type="InterPro" id="IPR002312">
    <property type="entry name" value="Asp/Asn-tRNA-synth_IIb"/>
</dbReference>
<dbReference type="VEuPathDB" id="FungiDB:TREMEDRAFT_42447"/>
<name>A0A4Q1BUE5_TREME</name>
<dbReference type="Gene3D" id="2.40.50.140">
    <property type="entry name" value="Nucleic acid-binding proteins"/>
    <property type="match status" value="1"/>
</dbReference>
<keyword evidence="6" id="KW-0547">Nucleotide-binding</keyword>
<feature type="compositionally biased region" description="Basic and acidic residues" evidence="11">
    <location>
        <begin position="1"/>
        <end position="10"/>
    </location>
</feature>
<reference evidence="13 14" key="1">
    <citation type="submission" date="2016-06" db="EMBL/GenBank/DDBJ databases">
        <title>Evolution of pathogenesis and genome organization in the Tremellales.</title>
        <authorList>
            <person name="Cuomo C."/>
            <person name="Litvintseva A."/>
            <person name="Heitman J."/>
            <person name="Chen Y."/>
            <person name="Sun S."/>
            <person name="Springer D."/>
            <person name="Dromer F."/>
            <person name="Young S."/>
            <person name="Zeng Q."/>
            <person name="Chapman S."/>
            <person name="Gujja S."/>
            <person name="Saif S."/>
            <person name="Birren B."/>
        </authorList>
    </citation>
    <scope>NUCLEOTIDE SEQUENCE [LARGE SCALE GENOMIC DNA]</scope>
    <source>
        <strain evidence="13 14">ATCC 28783</strain>
    </source>
</reference>
<dbReference type="InterPro" id="IPR006195">
    <property type="entry name" value="aa-tRNA-synth_II"/>
</dbReference>
<protein>
    <recommendedName>
        <fullName evidence="3">aspartate--tRNA ligase</fullName>
        <ecNumber evidence="3">6.1.1.12</ecNumber>
    </recommendedName>
</protein>
<evidence type="ECO:0000256" key="3">
    <source>
        <dbReference type="ARBA" id="ARBA00012841"/>
    </source>
</evidence>
<dbReference type="VEuPathDB" id="FungiDB:TREMEDRAFT_26270"/>
<feature type="domain" description="Aminoacyl-transfer RNA synthetases class-II family profile" evidence="12">
    <location>
        <begin position="250"/>
        <end position="553"/>
    </location>
</feature>
<dbReference type="InterPro" id="IPR004523">
    <property type="entry name" value="Asp-tRNA_synthase_2"/>
</dbReference>
<organism evidence="13 14">
    <name type="scientific">Tremella mesenterica</name>
    <name type="common">Jelly fungus</name>
    <dbReference type="NCBI Taxonomy" id="5217"/>
    <lineage>
        <taxon>Eukaryota</taxon>
        <taxon>Fungi</taxon>
        <taxon>Dikarya</taxon>
        <taxon>Basidiomycota</taxon>
        <taxon>Agaricomycotina</taxon>
        <taxon>Tremellomycetes</taxon>
        <taxon>Tremellales</taxon>
        <taxon>Tremellaceae</taxon>
        <taxon>Tremella</taxon>
    </lineage>
</organism>
<dbReference type="GO" id="GO:0005829">
    <property type="term" value="C:cytosol"/>
    <property type="evidence" value="ECO:0007669"/>
    <property type="project" value="TreeGrafter"/>
</dbReference>
<dbReference type="GO" id="GO:0005524">
    <property type="term" value="F:ATP binding"/>
    <property type="evidence" value="ECO:0007669"/>
    <property type="project" value="UniProtKB-KW"/>
</dbReference>
<comment type="catalytic activity">
    <reaction evidence="10">
        <text>tRNA(Asp) + L-aspartate + ATP = L-aspartyl-tRNA(Asp) + AMP + diphosphate</text>
        <dbReference type="Rhea" id="RHEA:19649"/>
        <dbReference type="Rhea" id="RHEA-COMP:9660"/>
        <dbReference type="Rhea" id="RHEA-COMP:9678"/>
        <dbReference type="ChEBI" id="CHEBI:29991"/>
        <dbReference type="ChEBI" id="CHEBI:30616"/>
        <dbReference type="ChEBI" id="CHEBI:33019"/>
        <dbReference type="ChEBI" id="CHEBI:78442"/>
        <dbReference type="ChEBI" id="CHEBI:78516"/>
        <dbReference type="ChEBI" id="CHEBI:456215"/>
        <dbReference type="EC" id="6.1.1.12"/>
    </reaction>
</comment>
<dbReference type="InterPro" id="IPR045864">
    <property type="entry name" value="aa-tRNA-synth_II/BPL/LPL"/>
</dbReference>
<feature type="compositionally biased region" description="Basic and acidic residues" evidence="11">
    <location>
        <begin position="31"/>
        <end position="61"/>
    </location>
</feature>
<evidence type="ECO:0000256" key="2">
    <source>
        <dbReference type="ARBA" id="ARBA00005312"/>
    </source>
</evidence>
<evidence type="ECO:0000256" key="4">
    <source>
        <dbReference type="ARBA" id="ARBA00022490"/>
    </source>
</evidence>
<evidence type="ECO:0000256" key="11">
    <source>
        <dbReference type="SAM" id="MobiDB-lite"/>
    </source>
</evidence>
<dbReference type="PRINTS" id="PR01042">
    <property type="entry name" value="TRNASYNTHASP"/>
</dbReference>
<keyword evidence="9" id="KW-0030">Aminoacyl-tRNA synthetase</keyword>
<evidence type="ECO:0000256" key="6">
    <source>
        <dbReference type="ARBA" id="ARBA00022741"/>
    </source>
</evidence>
<dbReference type="NCBIfam" id="NF003483">
    <property type="entry name" value="PRK05159.1"/>
    <property type="match status" value="1"/>
</dbReference>
<keyword evidence="5 13" id="KW-0436">Ligase</keyword>
<comment type="caution">
    <text evidence="13">The sequence shown here is derived from an EMBL/GenBank/DDBJ whole genome shotgun (WGS) entry which is preliminary data.</text>
</comment>
<dbReference type="SUPFAM" id="SSF50249">
    <property type="entry name" value="Nucleic acid-binding proteins"/>
    <property type="match status" value="1"/>
</dbReference>
<dbReference type="GO" id="GO:0004815">
    <property type="term" value="F:aspartate-tRNA ligase activity"/>
    <property type="evidence" value="ECO:0007669"/>
    <property type="project" value="UniProtKB-EC"/>
</dbReference>
<dbReference type="PROSITE" id="PS50862">
    <property type="entry name" value="AA_TRNA_LIGASE_II"/>
    <property type="match status" value="1"/>
</dbReference>
<feature type="region of interest" description="Disordered" evidence="11">
    <location>
        <begin position="1"/>
        <end position="61"/>
    </location>
</feature>
<dbReference type="PANTHER" id="PTHR43450">
    <property type="entry name" value="ASPARTYL-TRNA SYNTHETASE"/>
    <property type="match status" value="1"/>
</dbReference>
<evidence type="ECO:0000256" key="10">
    <source>
        <dbReference type="ARBA" id="ARBA00047904"/>
    </source>
</evidence>
<dbReference type="NCBIfam" id="TIGR00458">
    <property type="entry name" value="aspS_nondisc"/>
    <property type="match status" value="1"/>
</dbReference>
<comment type="subcellular location">
    <subcellularLocation>
        <location evidence="1">Cytoplasm</location>
    </subcellularLocation>
</comment>
<dbReference type="InterPro" id="IPR004364">
    <property type="entry name" value="Aa-tRNA-synt_II"/>
</dbReference>
<dbReference type="STRING" id="5217.A0A4Q1BUE5"/>
<dbReference type="CDD" id="cd00776">
    <property type="entry name" value="AsxRS_core"/>
    <property type="match status" value="1"/>
</dbReference>
<accession>A0A4Q1BUE5</accession>
<dbReference type="FunCoup" id="A0A4Q1BUE5">
    <property type="interactions" value="575"/>
</dbReference>
<dbReference type="InterPro" id="IPR024079">
    <property type="entry name" value="MetalloPept_cat_dom_sf"/>
</dbReference>
<evidence type="ECO:0000259" key="12">
    <source>
        <dbReference type="PROSITE" id="PS50862"/>
    </source>
</evidence>
<dbReference type="AlphaFoldDB" id="A0A4Q1BUE5"/>
<proteinExistence type="inferred from homology"/>
<dbReference type="Gene3D" id="3.30.930.10">
    <property type="entry name" value="Bira Bifunctional Protein, Domain 2"/>
    <property type="match status" value="1"/>
</dbReference>
<keyword evidence="4" id="KW-0963">Cytoplasm</keyword>
<gene>
    <name evidence="13" type="ORF">M231_01148</name>
</gene>
<dbReference type="InterPro" id="IPR019026">
    <property type="entry name" value="Peptidase_M64_IgA"/>
</dbReference>
<dbReference type="SUPFAM" id="SSF55681">
    <property type="entry name" value="Class II aaRS and biotin synthetases"/>
    <property type="match status" value="1"/>
</dbReference>
<dbReference type="EMBL" id="SDIL01000007">
    <property type="protein sequence ID" value="RXK41648.1"/>
    <property type="molecule type" value="Genomic_DNA"/>
</dbReference>
<dbReference type="Pfam" id="PF09471">
    <property type="entry name" value="Peptidase_M64"/>
    <property type="match status" value="1"/>
</dbReference>
<evidence type="ECO:0000256" key="9">
    <source>
        <dbReference type="ARBA" id="ARBA00023146"/>
    </source>
</evidence>
<dbReference type="Proteomes" id="UP000289152">
    <property type="component" value="Unassembled WGS sequence"/>
</dbReference>
<dbReference type="CDD" id="cd04320">
    <property type="entry name" value="AspRS_cyto_N"/>
    <property type="match status" value="1"/>
</dbReference>
<evidence type="ECO:0000256" key="7">
    <source>
        <dbReference type="ARBA" id="ARBA00022840"/>
    </source>
</evidence>
<comment type="similarity">
    <text evidence="2">Belongs to the class-II aminoacyl-tRNA synthetase family. Type 2 subfamily.</text>
</comment>
<dbReference type="GO" id="GO:0006422">
    <property type="term" value="P:aspartyl-tRNA aminoacylation"/>
    <property type="evidence" value="ECO:0007669"/>
    <property type="project" value="InterPro"/>
</dbReference>